<evidence type="ECO:0000256" key="1">
    <source>
        <dbReference type="SAM" id="Phobius"/>
    </source>
</evidence>
<evidence type="ECO:0000313" key="2">
    <source>
        <dbReference type="EMBL" id="KKK72981.1"/>
    </source>
</evidence>
<name>A0A0F9ALB9_9ZZZZ</name>
<reference evidence="2" key="1">
    <citation type="journal article" date="2015" name="Nature">
        <title>Complex archaea that bridge the gap between prokaryotes and eukaryotes.</title>
        <authorList>
            <person name="Spang A."/>
            <person name="Saw J.H."/>
            <person name="Jorgensen S.L."/>
            <person name="Zaremba-Niedzwiedzka K."/>
            <person name="Martijn J."/>
            <person name="Lind A.E."/>
            <person name="van Eijk R."/>
            <person name="Schleper C."/>
            <person name="Guy L."/>
            <person name="Ettema T.J."/>
        </authorList>
    </citation>
    <scope>NUCLEOTIDE SEQUENCE</scope>
</reference>
<keyword evidence="1" id="KW-0812">Transmembrane</keyword>
<organism evidence="2">
    <name type="scientific">marine sediment metagenome</name>
    <dbReference type="NCBI Taxonomy" id="412755"/>
    <lineage>
        <taxon>unclassified sequences</taxon>
        <taxon>metagenomes</taxon>
        <taxon>ecological metagenomes</taxon>
    </lineage>
</organism>
<dbReference type="AlphaFoldDB" id="A0A0F9ALB9"/>
<keyword evidence="1" id="KW-1133">Transmembrane helix</keyword>
<proteinExistence type="predicted"/>
<comment type="caution">
    <text evidence="2">The sequence shown here is derived from an EMBL/GenBank/DDBJ whole genome shotgun (WGS) entry which is preliminary data.</text>
</comment>
<protein>
    <submittedName>
        <fullName evidence="2">Uncharacterized protein</fullName>
    </submittedName>
</protein>
<dbReference type="EMBL" id="LAZR01056992">
    <property type="protein sequence ID" value="KKK72981.1"/>
    <property type="molecule type" value="Genomic_DNA"/>
</dbReference>
<gene>
    <name evidence="2" type="ORF">LCGC14_2898440</name>
</gene>
<sequence>MLDWIAKNTGTLQVAISLLTGIVWLAYLHILWLNFRRQRQAVILINRSVAQDENAHCFVTNMGAEPIYLMEVMARVVTDEKTYTVKVTEREEVALNELDNPLTRTNQGPLKSGDFIDIGSFLDLLHRADARIGSEGLFEKVRQMDLTVAAVDGHTTHLVAARHKFKAEWIDGKPYFVPERVMTHQIRNIFQRRKISAMLEERIE</sequence>
<feature type="transmembrane region" description="Helical" evidence="1">
    <location>
        <begin position="12"/>
        <end position="33"/>
    </location>
</feature>
<accession>A0A0F9ALB9</accession>
<keyword evidence="1" id="KW-0472">Membrane</keyword>